<feature type="chain" id="PRO_5012519708" evidence="6">
    <location>
        <begin position="16"/>
        <end position="69"/>
    </location>
</feature>
<dbReference type="InterPro" id="IPR024041">
    <property type="entry name" value="NH4_transpt_AmtB-like_dom"/>
</dbReference>
<accession>F1LCP0</accession>
<sequence>MLCSLTIVVYSAVLGLLVLMGLDKSPLGLRVTDYEEQIGADVIEHGLAGTNVARYHLEKPLTSKTFAQQ</sequence>
<dbReference type="InterPro" id="IPR029020">
    <property type="entry name" value="Ammonium/urea_transptr"/>
</dbReference>
<keyword evidence="6" id="KW-0732">Signal</keyword>
<reference evidence="8" key="1">
    <citation type="journal article" date="2011" name="Genome Res.">
        <title>Deep small RNA sequencing from the nematode Ascaris reveals conservation, functional diversification, and novel developmental profiles.</title>
        <authorList>
            <person name="Wang J."/>
            <person name="Czech B."/>
            <person name="Crunk A."/>
            <person name="Wallace A."/>
            <person name="Mitreva M."/>
            <person name="Hannon G.J."/>
            <person name="Davis R.E."/>
        </authorList>
    </citation>
    <scope>NUCLEOTIDE SEQUENCE</scope>
</reference>
<name>F1LCP0_ASCSU</name>
<dbReference type="GO" id="GO:0008519">
    <property type="term" value="F:ammonium channel activity"/>
    <property type="evidence" value="ECO:0007669"/>
    <property type="project" value="InterPro"/>
</dbReference>
<dbReference type="Pfam" id="PF00909">
    <property type="entry name" value="Ammonium_transp"/>
    <property type="match status" value="1"/>
</dbReference>
<feature type="signal peptide" evidence="6">
    <location>
        <begin position="1"/>
        <end position="15"/>
    </location>
</feature>
<organism evidence="8">
    <name type="scientific">Ascaris suum</name>
    <name type="common">Pig roundworm</name>
    <name type="synonym">Ascaris lumbricoides</name>
    <dbReference type="NCBI Taxonomy" id="6253"/>
    <lineage>
        <taxon>Eukaryota</taxon>
        <taxon>Metazoa</taxon>
        <taxon>Ecdysozoa</taxon>
        <taxon>Nematoda</taxon>
        <taxon>Chromadorea</taxon>
        <taxon>Rhabditida</taxon>
        <taxon>Spirurina</taxon>
        <taxon>Ascaridomorpha</taxon>
        <taxon>Ascaridoidea</taxon>
        <taxon>Ascarididae</taxon>
        <taxon>Ascaris</taxon>
    </lineage>
</organism>
<evidence type="ECO:0000256" key="5">
    <source>
        <dbReference type="SAM" id="Phobius"/>
    </source>
</evidence>
<evidence type="ECO:0000313" key="8">
    <source>
        <dbReference type="EMBL" id="ADY47894.1"/>
    </source>
</evidence>
<evidence type="ECO:0000259" key="7">
    <source>
        <dbReference type="Pfam" id="PF00909"/>
    </source>
</evidence>
<evidence type="ECO:0000256" key="3">
    <source>
        <dbReference type="ARBA" id="ARBA00022989"/>
    </source>
</evidence>
<comment type="subcellular location">
    <subcellularLocation>
        <location evidence="1">Membrane</location>
        <topology evidence="1">Multi-pass membrane protein</topology>
    </subcellularLocation>
</comment>
<keyword evidence="3 5" id="KW-1133">Transmembrane helix</keyword>
<proteinExistence type="evidence at transcript level"/>
<feature type="transmembrane region" description="Helical" evidence="5">
    <location>
        <begin position="6"/>
        <end position="22"/>
    </location>
</feature>
<evidence type="ECO:0000256" key="2">
    <source>
        <dbReference type="ARBA" id="ARBA00022692"/>
    </source>
</evidence>
<dbReference type="GO" id="GO:0016020">
    <property type="term" value="C:membrane"/>
    <property type="evidence" value="ECO:0007669"/>
    <property type="project" value="UniProtKB-SubCell"/>
</dbReference>
<evidence type="ECO:0000256" key="1">
    <source>
        <dbReference type="ARBA" id="ARBA00004141"/>
    </source>
</evidence>
<dbReference type="Gene3D" id="1.10.3430.10">
    <property type="entry name" value="Ammonium transporter AmtB like domains"/>
    <property type="match status" value="1"/>
</dbReference>
<evidence type="ECO:0000256" key="4">
    <source>
        <dbReference type="ARBA" id="ARBA00023136"/>
    </source>
</evidence>
<dbReference type="EMBL" id="JI177835">
    <property type="protein sequence ID" value="ADY47894.1"/>
    <property type="molecule type" value="mRNA"/>
</dbReference>
<keyword evidence="4 5" id="KW-0472">Membrane</keyword>
<evidence type="ECO:0000256" key="6">
    <source>
        <dbReference type="SAM" id="SignalP"/>
    </source>
</evidence>
<feature type="domain" description="Ammonium transporter AmtB-like" evidence="7">
    <location>
        <begin position="1"/>
        <end position="48"/>
    </location>
</feature>
<keyword evidence="2 5" id="KW-0812">Transmembrane</keyword>
<dbReference type="AlphaFoldDB" id="F1LCP0"/>
<protein>
    <submittedName>
        <fullName evidence="8">Ammonium transporter 3</fullName>
    </submittedName>
</protein>